<dbReference type="Proteomes" id="UP001066276">
    <property type="component" value="Chromosome 9"/>
</dbReference>
<evidence type="ECO:0000313" key="1">
    <source>
        <dbReference type="EMBL" id="KAJ1103863.1"/>
    </source>
</evidence>
<keyword evidence="2" id="KW-1185">Reference proteome</keyword>
<reference evidence="1" key="1">
    <citation type="journal article" date="2022" name="bioRxiv">
        <title>Sequencing and chromosome-scale assembly of the giantPleurodeles waltlgenome.</title>
        <authorList>
            <person name="Brown T."/>
            <person name="Elewa A."/>
            <person name="Iarovenko S."/>
            <person name="Subramanian E."/>
            <person name="Araus A.J."/>
            <person name="Petzold A."/>
            <person name="Susuki M."/>
            <person name="Suzuki K.-i.T."/>
            <person name="Hayashi T."/>
            <person name="Toyoda A."/>
            <person name="Oliveira C."/>
            <person name="Osipova E."/>
            <person name="Leigh N.D."/>
            <person name="Simon A."/>
            <person name="Yun M.H."/>
        </authorList>
    </citation>
    <scope>NUCLEOTIDE SEQUENCE</scope>
    <source>
        <strain evidence="1">20211129_DDA</strain>
        <tissue evidence="1">Liver</tissue>
    </source>
</reference>
<evidence type="ECO:0000313" key="2">
    <source>
        <dbReference type="Proteomes" id="UP001066276"/>
    </source>
</evidence>
<proteinExistence type="predicted"/>
<accession>A0AAV7MPH0</accession>
<dbReference type="AlphaFoldDB" id="A0AAV7MPH0"/>
<dbReference type="EMBL" id="JANPWB010000013">
    <property type="protein sequence ID" value="KAJ1103863.1"/>
    <property type="molecule type" value="Genomic_DNA"/>
</dbReference>
<gene>
    <name evidence="1" type="ORF">NDU88_001284</name>
</gene>
<protein>
    <submittedName>
        <fullName evidence="1">Uncharacterized protein</fullName>
    </submittedName>
</protein>
<comment type="caution">
    <text evidence="1">The sequence shown here is derived from an EMBL/GenBank/DDBJ whole genome shotgun (WGS) entry which is preliminary data.</text>
</comment>
<name>A0AAV7MPH0_PLEWA</name>
<sequence length="68" mass="7332">MSVGGHHQRAPIAVEGGNSDDQFGMVLLHTDIRSSHWPSSEWRGGRHLENSAGGMVHDLPLYVIGEAA</sequence>
<organism evidence="1 2">
    <name type="scientific">Pleurodeles waltl</name>
    <name type="common">Iberian ribbed newt</name>
    <dbReference type="NCBI Taxonomy" id="8319"/>
    <lineage>
        <taxon>Eukaryota</taxon>
        <taxon>Metazoa</taxon>
        <taxon>Chordata</taxon>
        <taxon>Craniata</taxon>
        <taxon>Vertebrata</taxon>
        <taxon>Euteleostomi</taxon>
        <taxon>Amphibia</taxon>
        <taxon>Batrachia</taxon>
        <taxon>Caudata</taxon>
        <taxon>Salamandroidea</taxon>
        <taxon>Salamandridae</taxon>
        <taxon>Pleurodelinae</taxon>
        <taxon>Pleurodeles</taxon>
    </lineage>
</organism>